<dbReference type="EMBL" id="PYGE01000004">
    <property type="protein sequence ID" value="PSL05339.1"/>
    <property type="molecule type" value="Genomic_DNA"/>
</dbReference>
<dbReference type="AlphaFoldDB" id="A0A2P8E797"/>
<name>A0A2P8E797_9ACTN</name>
<dbReference type="Pfam" id="PF16702">
    <property type="entry name" value="DUF5063"/>
    <property type="match status" value="1"/>
</dbReference>
<dbReference type="Proteomes" id="UP000243528">
    <property type="component" value="Unassembled WGS sequence"/>
</dbReference>
<evidence type="ECO:0000313" key="1">
    <source>
        <dbReference type="EMBL" id="PSL05339.1"/>
    </source>
</evidence>
<reference evidence="1 2" key="1">
    <citation type="submission" date="2018-03" db="EMBL/GenBank/DDBJ databases">
        <title>Genomic Encyclopedia of Archaeal and Bacterial Type Strains, Phase II (KMG-II): from individual species to whole genera.</title>
        <authorList>
            <person name="Goeker M."/>
        </authorList>
    </citation>
    <scope>NUCLEOTIDE SEQUENCE [LARGE SCALE GENOMIC DNA]</scope>
    <source>
        <strain evidence="1 2">DSM 45211</strain>
    </source>
</reference>
<organism evidence="1 2">
    <name type="scientific">Haloactinopolyspora alba</name>
    <dbReference type="NCBI Taxonomy" id="648780"/>
    <lineage>
        <taxon>Bacteria</taxon>
        <taxon>Bacillati</taxon>
        <taxon>Actinomycetota</taxon>
        <taxon>Actinomycetes</taxon>
        <taxon>Jiangellales</taxon>
        <taxon>Jiangellaceae</taxon>
        <taxon>Haloactinopolyspora</taxon>
    </lineage>
</organism>
<evidence type="ECO:0000313" key="2">
    <source>
        <dbReference type="Proteomes" id="UP000243528"/>
    </source>
</evidence>
<keyword evidence="2" id="KW-1185">Reference proteome</keyword>
<dbReference type="InterPro" id="IPR032025">
    <property type="entry name" value="DUF5063"/>
</dbReference>
<dbReference type="InterPro" id="IPR038312">
    <property type="entry name" value="DUF5063_sf"/>
</dbReference>
<accession>A0A2P8E797</accession>
<protein>
    <submittedName>
        <fullName evidence="1">Uncharacterized protein DUF5063</fullName>
    </submittedName>
</protein>
<dbReference type="RefSeq" id="WP_106536586.1">
    <property type="nucleotide sequence ID" value="NZ_ML142899.1"/>
</dbReference>
<dbReference type="Gene3D" id="1.20.120.1550">
    <property type="entry name" value="Protein of unknown function DUF5063"/>
    <property type="match status" value="1"/>
</dbReference>
<comment type="caution">
    <text evidence="1">The sequence shown here is derived from an EMBL/GenBank/DDBJ whole genome shotgun (WGS) entry which is preliminary data.</text>
</comment>
<gene>
    <name evidence="1" type="ORF">CLV30_104208</name>
</gene>
<sequence length="201" mass="21539">MSDAETGTPAGSSAEEYADFAADIAAQVESFLLAVRELARGDDPGSTLSLLLLEVSQLGLAGGRLGAISDVVPHERFEPDAGPEQDVDELRERIATLLDPVDGYVEVVDPVDPGRGVTGFRLSDDLASIASDLMHGLSHYKDGRVVEALWWWQFSYLSSWGSTCGAALRALHSLIAHTRLDHPDEPADAAERSLARAEAEL</sequence>
<proteinExistence type="predicted"/>
<dbReference type="OrthoDB" id="3524665at2"/>